<feature type="compositionally biased region" description="Basic and acidic residues" evidence="1">
    <location>
        <begin position="195"/>
        <end position="209"/>
    </location>
</feature>
<dbReference type="AlphaFoldDB" id="A0A0L9TL22"/>
<dbReference type="InterPro" id="IPR000270">
    <property type="entry name" value="PB1_dom"/>
</dbReference>
<feature type="region of interest" description="Disordered" evidence="1">
    <location>
        <begin position="1"/>
        <end position="28"/>
    </location>
</feature>
<dbReference type="KEGG" id="var:108331445"/>
<dbReference type="OMA" id="PIGYHHL"/>
<dbReference type="EMBL" id="CM003371">
    <property type="protein sequence ID" value="KOM31132.1"/>
    <property type="molecule type" value="Genomic_DNA"/>
</dbReference>
<organism evidence="4 5">
    <name type="scientific">Phaseolus angularis</name>
    <name type="common">Azuki bean</name>
    <name type="synonym">Vigna angularis</name>
    <dbReference type="NCBI Taxonomy" id="3914"/>
    <lineage>
        <taxon>Eukaryota</taxon>
        <taxon>Viridiplantae</taxon>
        <taxon>Streptophyta</taxon>
        <taxon>Embryophyta</taxon>
        <taxon>Tracheophyta</taxon>
        <taxon>Spermatophyta</taxon>
        <taxon>Magnoliopsida</taxon>
        <taxon>eudicotyledons</taxon>
        <taxon>Gunneridae</taxon>
        <taxon>Pentapetalae</taxon>
        <taxon>rosids</taxon>
        <taxon>fabids</taxon>
        <taxon>Fabales</taxon>
        <taxon>Fabaceae</taxon>
        <taxon>Papilionoideae</taxon>
        <taxon>50 kb inversion clade</taxon>
        <taxon>NPAAA clade</taxon>
        <taxon>indigoferoid/millettioid clade</taxon>
        <taxon>Phaseoleae</taxon>
        <taxon>Vigna</taxon>
    </lineage>
</organism>
<reference evidence="3 6" key="3">
    <citation type="submission" date="2020-05" db="EMBL/GenBank/DDBJ databases">
        <title>Vigna angularis (adzuki bean) Var. LongXiaoDou No. 4 denovo assembly.</title>
        <authorList>
            <person name="Xiang H."/>
        </authorList>
    </citation>
    <scope>NUCLEOTIDE SEQUENCE [LARGE SCALE GENOMIC DNA]</scope>
    <source>
        <tissue evidence="3">Leaf</tissue>
    </source>
</reference>
<dbReference type="InterPro" id="IPR053198">
    <property type="entry name" value="Gynoecium_Dev_Regulator"/>
</dbReference>
<dbReference type="EMBL" id="JABFOF010000001">
    <property type="protein sequence ID" value="KAG2410082.1"/>
    <property type="molecule type" value="Genomic_DNA"/>
</dbReference>
<dbReference type="PANTHER" id="PTHR31066">
    <property type="entry name" value="OS05G0427100 PROTEIN-RELATED"/>
    <property type="match status" value="1"/>
</dbReference>
<dbReference type="SMART" id="SM00666">
    <property type="entry name" value="PB1"/>
    <property type="match status" value="1"/>
</dbReference>
<evidence type="ECO:0000259" key="2">
    <source>
        <dbReference type="SMART" id="SM00666"/>
    </source>
</evidence>
<name>A0A0L9TL22_PHAAN</name>
<dbReference type="Proteomes" id="UP000053144">
    <property type="component" value="Chromosome 1"/>
</dbReference>
<protein>
    <recommendedName>
        <fullName evidence="2">PB1 domain-containing protein</fullName>
    </recommendedName>
</protein>
<evidence type="ECO:0000313" key="4">
    <source>
        <dbReference type="EMBL" id="KOM31132.1"/>
    </source>
</evidence>
<dbReference type="OrthoDB" id="1938580at2759"/>
<dbReference type="CDD" id="cd06410">
    <property type="entry name" value="PB1_UP2"/>
    <property type="match status" value="1"/>
</dbReference>
<sequence length="426" mass="46521">MTSHSHYQPDLDADSVTSSPRSDHFHDAPPRVRFMCSFGGKILPRPHDNQLRYVGGDTRIVAVHRSISFSALILKLSKLSGMTNITAKYQLPNEDLDALISVTTDEDVENMMDEYDRVAQNQNPRSARLRLFLFPEGEDSRTSSISSLLNGSAKRENWFLDALNGGVSGLERGRSEASSMVSEVPDYLFGLDNSDDTHQRDPRPKDRPVLQDNVSVSDPGSPAPVVSSPYCSTSSAPCVPSLPNLPPVKTKLSNSVADSDSKENQMEPETEPQPNLNQNLYPGNPVVHYPQESAYSAHTVNPVPVFYVPGPIQPGTVPVNMQQTPYSYVQQPYHAVVPSQVPIGYHHLIPGSGQVYGAGVRQMTPLQPYNPSAAVVHDGLKQHVYHAVPNSGPVPVHPMMPMTGADELQRGGAEYMVGRGPNSLNN</sequence>
<dbReference type="PANTHER" id="PTHR31066:SF33">
    <property type="entry name" value="OS07G0556300 PROTEIN"/>
    <property type="match status" value="1"/>
</dbReference>
<feature type="compositionally biased region" description="Polar residues" evidence="1">
    <location>
        <begin position="272"/>
        <end position="281"/>
    </location>
</feature>
<gene>
    <name evidence="3" type="ORF">HKW66_Vig0007470</name>
    <name evidence="4" type="ORF">LR48_Vigan01g068700</name>
</gene>
<evidence type="ECO:0000313" key="3">
    <source>
        <dbReference type="EMBL" id="KAG2410082.1"/>
    </source>
</evidence>
<dbReference type="FunFam" id="3.10.20.90:FF:000058">
    <property type="entry name" value="Octicosapeptide/phox/Bem1p domain kinase superfamily protein"/>
    <property type="match status" value="1"/>
</dbReference>
<dbReference type="STRING" id="3914.A0A0L9TL22"/>
<reference evidence="5" key="1">
    <citation type="journal article" date="2015" name="Proc. Natl. Acad. Sci. U.S.A.">
        <title>Genome sequencing of adzuki bean (Vigna angularis) provides insight into high starch and low fat accumulation and domestication.</title>
        <authorList>
            <person name="Yang K."/>
            <person name="Tian Z."/>
            <person name="Chen C."/>
            <person name="Luo L."/>
            <person name="Zhao B."/>
            <person name="Wang Z."/>
            <person name="Yu L."/>
            <person name="Li Y."/>
            <person name="Sun Y."/>
            <person name="Li W."/>
            <person name="Chen Y."/>
            <person name="Li Y."/>
            <person name="Zhang Y."/>
            <person name="Ai D."/>
            <person name="Zhao J."/>
            <person name="Shang C."/>
            <person name="Ma Y."/>
            <person name="Wu B."/>
            <person name="Wang M."/>
            <person name="Gao L."/>
            <person name="Sun D."/>
            <person name="Zhang P."/>
            <person name="Guo F."/>
            <person name="Wang W."/>
            <person name="Li Y."/>
            <person name="Wang J."/>
            <person name="Varshney R.K."/>
            <person name="Wang J."/>
            <person name="Ling H.Q."/>
            <person name="Wan P."/>
        </authorList>
    </citation>
    <scope>NUCLEOTIDE SEQUENCE</scope>
    <source>
        <strain evidence="5">cv. Jingnong 6</strain>
    </source>
</reference>
<feature type="region of interest" description="Disordered" evidence="1">
    <location>
        <begin position="187"/>
        <end position="282"/>
    </location>
</feature>
<evidence type="ECO:0000313" key="6">
    <source>
        <dbReference type="Proteomes" id="UP000743370"/>
    </source>
</evidence>
<feature type="domain" description="PB1" evidence="2">
    <location>
        <begin position="46"/>
        <end position="136"/>
    </location>
</feature>
<dbReference type="SUPFAM" id="SSF54277">
    <property type="entry name" value="CAD &amp; PB1 domains"/>
    <property type="match status" value="1"/>
</dbReference>
<dbReference type="Gramene" id="KOM31132">
    <property type="protein sequence ID" value="KOM31132"/>
    <property type="gene ID" value="LR48_Vigan01g068700"/>
</dbReference>
<dbReference type="Gene3D" id="3.10.20.90">
    <property type="entry name" value="Phosphatidylinositol 3-kinase Catalytic Subunit, Chain A, domain 1"/>
    <property type="match status" value="1"/>
</dbReference>
<accession>A0A0L9TL22</accession>
<dbReference type="Pfam" id="PF00564">
    <property type="entry name" value="PB1"/>
    <property type="match status" value="1"/>
</dbReference>
<proteinExistence type="predicted"/>
<evidence type="ECO:0000313" key="5">
    <source>
        <dbReference type="Proteomes" id="UP000053144"/>
    </source>
</evidence>
<dbReference type="Proteomes" id="UP000743370">
    <property type="component" value="Unassembled WGS sequence"/>
</dbReference>
<evidence type="ECO:0000256" key="1">
    <source>
        <dbReference type="SAM" id="MobiDB-lite"/>
    </source>
</evidence>
<reference evidence="4" key="2">
    <citation type="submission" date="2015-02" db="EMBL/GenBank/DDBJ databases">
        <authorList>
            <person name="Chooi Y.-H."/>
        </authorList>
    </citation>
    <scope>NUCLEOTIDE SEQUENCE</scope>
    <source>
        <tissue evidence="4">Seedling</tissue>
    </source>
</reference>